<organism evidence="1">
    <name type="scientific">freshwater metagenome</name>
    <dbReference type="NCBI Taxonomy" id="449393"/>
    <lineage>
        <taxon>unclassified sequences</taxon>
        <taxon>metagenomes</taxon>
        <taxon>ecological metagenomes</taxon>
    </lineage>
</organism>
<sequence length="222" mass="23197">MRVREAELEVERLASRADVLGRLADEDIAEEVLGLAPIRLQGAIDVEGVAVSAVHLGLRDRDDPAVPARGNVCRVLRAIGVGIEVLAHERCLDALGREPGGQAVLLLAESVEGRPAAAGRRFVRDDLVVVDVLAAQDRHARGAAQRVGDGGVREGGALRLQGIEPGHLAERGPVEIIGEDEDDVVDLGLELLVCDDSLLGDGPEVDVECAHGSAASSDVAMG</sequence>
<reference evidence="1" key="1">
    <citation type="submission" date="2020-05" db="EMBL/GenBank/DDBJ databases">
        <authorList>
            <person name="Chiriac C."/>
            <person name="Salcher M."/>
            <person name="Ghai R."/>
            <person name="Kavagutti S V."/>
        </authorList>
    </citation>
    <scope>NUCLEOTIDE SEQUENCE</scope>
</reference>
<accession>A0A6J6TRD3</accession>
<protein>
    <submittedName>
        <fullName evidence="1">Unannotated protein</fullName>
    </submittedName>
</protein>
<name>A0A6J6TRD3_9ZZZZ</name>
<proteinExistence type="predicted"/>
<dbReference type="AlphaFoldDB" id="A0A6J6TRD3"/>
<gene>
    <name evidence="1" type="ORF">UFOPK2786_01243</name>
</gene>
<evidence type="ECO:0000313" key="1">
    <source>
        <dbReference type="EMBL" id="CAB4750081.1"/>
    </source>
</evidence>
<dbReference type="EMBL" id="CAEZYW010000200">
    <property type="protein sequence ID" value="CAB4750081.1"/>
    <property type="molecule type" value="Genomic_DNA"/>
</dbReference>